<name>A0ABN7WUA8_GIGMA</name>
<accession>A0ABN7WUA8</accession>
<feature type="non-terminal residue" evidence="2">
    <location>
        <position position="1"/>
    </location>
</feature>
<proteinExistence type="predicted"/>
<gene>
    <name evidence="2" type="ORF">GMARGA_LOCUS35244</name>
</gene>
<evidence type="ECO:0000313" key="2">
    <source>
        <dbReference type="EMBL" id="CAG8841101.1"/>
    </source>
</evidence>
<organism evidence="2 3">
    <name type="scientific">Gigaspora margarita</name>
    <dbReference type="NCBI Taxonomy" id="4874"/>
    <lineage>
        <taxon>Eukaryota</taxon>
        <taxon>Fungi</taxon>
        <taxon>Fungi incertae sedis</taxon>
        <taxon>Mucoromycota</taxon>
        <taxon>Glomeromycotina</taxon>
        <taxon>Glomeromycetes</taxon>
        <taxon>Diversisporales</taxon>
        <taxon>Gigasporaceae</taxon>
        <taxon>Gigaspora</taxon>
    </lineage>
</organism>
<dbReference type="EMBL" id="CAJVQB010064715">
    <property type="protein sequence ID" value="CAG8841101.1"/>
    <property type="molecule type" value="Genomic_DNA"/>
</dbReference>
<comment type="caution">
    <text evidence="2">The sequence shown here is derived from an EMBL/GenBank/DDBJ whole genome shotgun (WGS) entry which is preliminary data.</text>
</comment>
<dbReference type="Proteomes" id="UP000789901">
    <property type="component" value="Unassembled WGS sequence"/>
</dbReference>
<feature type="compositionally biased region" description="Polar residues" evidence="1">
    <location>
        <begin position="1"/>
        <end position="13"/>
    </location>
</feature>
<sequence>DNHSNPANMNDLINNHDEPDKMDDIIDSHEVNGYNIDSASTSFIL</sequence>
<reference evidence="2 3" key="1">
    <citation type="submission" date="2021-06" db="EMBL/GenBank/DDBJ databases">
        <authorList>
            <person name="Kallberg Y."/>
            <person name="Tangrot J."/>
            <person name="Rosling A."/>
        </authorList>
    </citation>
    <scope>NUCLEOTIDE SEQUENCE [LARGE SCALE GENOMIC DNA]</scope>
    <source>
        <strain evidence="2 3">120-4 pot B 10/14</strain>
    </source>
</reference>
<feature type="region of interest" description="Disordered" evidence="1">
    <location>
        <begin position="1"/>
        <end position="22"/>
    </location>
</feature>
<evidence type="ECO:0000313" key="3">
    <source>
        <dbReference type="Proteomes" id="UP000789901"/>
    </source>
</evidence>
<evidence type="ECO:0000256" key="1">
    <source>
        <dbReference type="SAM" id="MobiDB-lite"/>
    </source>
</evidence>
<keyword evidence="3" id="KW-1185">Reference proteome</keyword>
<feature type="non-terminal residue" evidence="2">
    <location>
        <position position="45"/>
    </location>
</feature>
<protein>
    <submittedName>
        <fullName evidence="2">10041_t:CDS:1</fullName>
    </submittedName>
</protein>